<comment type="caution">
    <text evidence="2">The sequence shown here is derived from an EMBL/GenBank/DDBJ whole genome shotgun (WGS) entry which is preliminary data.</text>
</comment>
<evidence type="ECO:0000313" key="3">
    <source>
        <dbReference type="Proteomes" id="UP000179807"/>
    </source>
</evidence>
<feature type="compositionally biased region" description="Low complexity" evidence="1">
    <location>
        <begin position="643"/>
        <end position="656"/>
    </location>
</feature>
<dbReference type="AlphaFoldDB" id="A0A1J4JEL6"/>
<dbReference type="SUPFAM" id="SSF52047">
    <property type="entry name" value="RNI-like"/>
    <property type="match status" value="1"/>
</dbReference>
<dbReference type="InterPro" id="IPR032675">
    <property type="entry name" value="LRR_dom_sf"/>
</dbReference>
<dbReference type="SMART" id="SM00368">
    <property type="entry name" value="LRR_RI"/>
    <property type="match status" value="1"/>
</dbReference>
<keyword evidence="3" id="KW-1185">Reference proteome</keyword>
<name>A0A1J4JEL6_9EUKA</name>
<organism evidence="2 3">
    <name type="scientific">Tritrichomonas foetus</name>
    <dbReference type="NCBI Taxonomy" id="1144522"/>
    <lineage>
        <taxon>Eukaryota</taxon>
        <taxon>Metamonada</taxon>
        <taxon>Parabasalia</taxon>
        <taxon>Tritrichomonadida</taxon>
        <taxon>Tritrichomonadidae</taxon>
        <taxon>Tritrichomonas</taxon>
    </lineage>
</organism>
<proteinExistence type="predicted"/>
<evidence type="ECO:0000256" key="1">
    <source>
        <dbReference type="SAM" id="MobiDB-lite"/>
    </source>
</evidence>
<protein>
    <recommendedName>
        <fullName evidence="4">Leucine Rich Repeat family protein</fullName>
    </recommendedName>
</protein>
<dbReference type="GO" id="GO:0030027">
    <property type="term" value="C:lamellipodium"/>
    <property type="evidence" value="ECO:0007669"/>
    <property type="project" value="TreeGrafter"/>
</dbReference>
<dbReference type="PANTHER" id="PTHR24112">
    <property type="entry name" value="LEUCINE-RICH REPEAT, ISOFORM F-RELATED"/>
    <property type="match status" value="1"/>
</dbReference>
<dbReference type="PANTHER" id="PTHR24112:SF64">
    <property type="entry name" value="CHROMOSOME UNDETERMINED SCAFFOLD_46, WHOLE GENOME SHOTGUN SEQUENCE"/>
    <property type="match status" value="1"/>
</dbReference>
<dbReference type="RefSeq" id="XP_068349872.1">
    <property type="nucleotide sequence ID" value="XM_068511199.1"/>
</dbReference>
<dbReference type="InterPro" id="IPR051279">
    <property type="entry name" value="PP1-Reg/Actin-Interact_Protein"/>
</dbReference>
<dbReference type="GeneID" id="94845903"/>
<evidence type="ECO:0000313" key="2">
    <source>
        <dbReference type="EMBL" id="OHS96735.1"/>
    </source>
</evidence>
<gene>
    <name evidence="2" type="ORF">TRFO_37047</name>
</gene>
<dbReference type="GO" id="GO:0005886">
    <property type="term" value="C:plasma membrane"/>
    <property type="evidence" value="ECO:0007669"/>
    <property type="project" value="TreeGrafter"/>
</dbReference>
<feature type="region of interest" description="Disordered" evidence="1">
    <location>
        <begin position="631"/>
        <end position="656"/>
    </location>
</feature>
<dbReference type="GO" id="GO:0016477">
    <property type="term" value="P:cell migration"/>
    <property type="evidence" value="ECO:0007669"/>
    <property type="project" value="TreeGrafter"/>
</dbReference>
<dbReference type="VEuPathDB" id="TrichDB:TRFO_37047"/>
<accession>A0A1J4JEL6</accession>
<dbReference type="EMBL" id="MLAK01001156">
    <property type="protein sequence ID" value="OHS96735.1"/>
    <property type="molecule type" value="Genomic_DNA"/>
</dbReference>
<dbReference type="OrthoDB" id="10478636at2759"/>
<sequence>MEVDENLLDSVRSIVTIGPYERVISCTNITHYAKHNKKVKAIMLFTDFCFYVLEKTTFSKTFSIAGEARWNDIAEIKYFDKTTFSISNYSNIIKVGHPMGEYFLKLILNHIKNILIPTEMPEFVNLGSILRTIEHSHDAFIERFKFQLRLSNNPDYPSELIKELSKLICRVPELDIPSLPSADQFTDVLLNCCQVEPTIRSVIIPQGLRTPYWTPLANCLRKNTTLVHVQMQDPFNNEFSRVIEALEKNHNTFITKFTFIQTHFTHEHFHLLLRMMQAIPFTELSFDNAISGEDFLNLLDFESVPFAMTSLRSLTFKNTRNLPIKDIIYSIPSIQHLALINCSTDLDSLLEVIPKSKLETVNIVGGITSEELHTNIKLPPSLWSITFDKVKWSSNTFSRVWKLCIDHKTTERKKIISFASAGLNHQQWAEFFKLINPNGNPDLIELNWSENPFEPQILHFLMKCPLLKTLKADGCFSPDCPSIQDFTDFLTACNRITTLSMKGTEKAKLQGAAELMFNGLKKNKKLVDLDVSDNDFGDAGILALSDLLVSNKKIAKIRFSNNNVETGEAYYQFFNEVKDRGPKLDIIYPDKEIYRMHKAKLLRGKAVNYIQDCYAIILSGNLKVKVNETFSSSDSSDEDENNNSHNNDFNDNRNGNAINGGMFGNMNIFGNIKPPDPINEESSSNEQQNGTGSSVMIEDWILNLPNVPLPDIKAQMVAIANTYNTPLLISRARSV</sequence>
<evidence type="ECO:0008006" key="4">
    <source>
        <dbReference type="Google" id="ProtNLM"/>
    </source>
</evidence>
<dbReference type="GO" id="GO:0034315">
    <property type="term" value="P:regulation of Arp2/3 complex-mediated actin nucleation"/>
    <property type="evidence" value="ECO:0007669"/>
    <property type="project" value="TreeGrafter"/>
</dbReference>
<dbReference type="Gene3D" id="3.80.10.10">
    <property type="entry name" value="Ribonuclease Inhibitor"/>
    <property type="match status" value="1"/>
</dbReference>
<reference evidence="2" key="1">
    <citation type="submission" date="2016-10" db="EMBL/GenBank/DDBJ databases">
        <authorList>
            <person name="Benchimol M."/>
            <person name="Almeida L.G."/>
            <person name="Vasconcelos A.T."/>
            <person name="Perreira-Neves A."/>
            <person name="Rosa I.A."/>
            <person name="Tasca T."/>
            <person name="Bogo M.R."/>
            <person name="de Souza W."/>
        </authorList>
    </citation>
    <scope>NUCLEOTIDE SEQUENCE [LARGE SCALE GENOMIC DNA]</scope>
    <source>
        <strain evidence="2">K</strain>
    </source>
</reference>
<dbReference type="Proteomes" id="UP000179807">
    <property type="component" value="Unassembled WGS sequence"/>
</dbReference>